<evidence type="ECO:0000313" key="3">
    <source>
        <dbReference type="EMBL" id="NJC42282.1"/>
    </source>
</evidence>
<proteinExistence type="predicted"/>
<dbReference type="RefSeq" id="WP_168048377.1">
    <property type="nucleotide sequence ID" value="NZ_JAATJM010000002.1"/>
</dbReference>
<comment type="caution">
    <text evidence="3">The sequence shown here is derived from an EMBL/GenBank/DDBJ whole genome shotgun (WGS) entry which is preliminary data.</text>
</comment>
<name>A0A7X5YLV7_9CAUL</name>
<feature type="transmembrane region" description="Helical" evidence="2">
    <location>
        <begin position="76"/>
        <end position="102"/>
    </location>
</feature>
<dbReference type="EMBL" id="JAATJM010000002">
    <property type="protein sequence ID" value="NJC42282.1"/>
    <property type="molecule type" value="Genomic_DNA"/>
</dbReference>
<evidence type="ECO:0000313" key="4">
    <source>
        <dbReference type="Proteomes" id="UP000587415"/>
    </source>
</evidence>
<feature type="transmembrane region" description="Helical" evidence="2">
    <location>
        <begin position="48"/>
        <end position="70"/>
    </location>
</feature>
<keyword evidence="2" id="KW-0812">Transmembrane</keyword>
<accession>A0A7X5YLV7</accession>
<keyword evidence="4" id="KW-1185">Reference proteome</keyword>
<protein>
    <submittedName>
        <fullName evidence="3">Uncharacterized protein</fullName>
    </submittedName>
</protein>
<evidence type="ECO:0000256" key="2">
    <source>
        <dbReference type="SAM" id="Phobius"/>
    </source>
</evidence>
<reference evidence="3 4" key="1">
    <citation type="submission" date="2020-03" db="EMBL/GenBank/DDBJ databases">
        <title>Genomic Encyclopedia of Type Strains, Phase IV (KMG-IV): sequencing the most valuable type-strain genomes for metagenomic binning, comparative biology and taxonomic classification.</title>
        <authorList>
            <person name="Goeker M."/>
        </authorList>
    </citation>
    <scope>NUCLEOTIDE SEQUENCE [LARGE SCALE GENOMIC DNA]</scope>
    <source>
        <strain evidence="3 4">DSM 4736</strain>
    </source>
</reference>
<evidence type="ECO:0000256" key="1">
    <source>
        <dbReference type="SAM" id="MobiDB-lite"/>
    </source>
</evidence>
<dbReference type="AlphaFoldDB" id="A0A7X5YLV7"/>
<keyword evidence="2" id="KW-0472">Membrane</keyword>
<feature type="compositionally biased region" description="Basic and acidic residues" evidence="1">
    <location>
        <begin position="8"/>
        <end position="29"/>
    </location>
</feature>
<sequence length="137" mass="15213">MAIEAEVLADRHEKETILTDRRGSPDRRGRDRRKPGSRINQHAPMKSPLLRVGLSGFGVMVTVVLITLIYSEVADIALPYVTLAFEASALAVSIIVVALGCLEQRLTEIRLELMMMNGGRRQSEDRRRGSRRGDGAQ</sequence>
<organism evidence="3 4">
    <name type="scientific">Brevundimonas alba</name>
    <dbReference type="NCBI Taxonomy" id="74314"/>
    <lineage>
        <taxon>Bacteria</taxon>
        <taxon>Pseudomonadati</taxon>
        <taxon>Pseudomonadota</taxon>
        <taxon>Alphaproteobacteria</taxon>
        <taxon>Caulobacterales</taxon>
        <taxon>Caulobacteraceae</taxon>
        <taxon>Brevundimonas</taxon>
    </lineage>
</organism>
<keyword evidence="2" id="KW-1133">Transmembrane helix</keyword>
<gene>
    <name evidence="3" type="ORF">GGQ87_002577</name>
</gene>
<feature type="region of interest" description="Disordered" evidence="1">
    <location>
        <begin position="1"/>
        <end position="44"/>
    </location>
</feature>
<dbReference type="Proteomes" id="UP000587415">
    <property type="component" value="Unassembled WGS sequence"/>
</dbReference>